<dbReference type="STRING" id="999627.SAMN05216236_103202"/>
<dbReference type="Gene3D" id="2.40.30.170">
    <property type="match status" value="1"/>
</dbReference>
<dbReference type="Pfam" id="PF25944">
    <property type="entry name" value="Beta-barrel_RND"/>
    <property type="match status" value="1"/>
</dbReference>
<keyword evidence="9" id="KW-1185">Reference proteome</keyword>
<dbReference type="GO" id="GO:0046677">
    <property type="term" value="P:response to antibiotic"/>
    <property type="evidence" value="ECO:0007669"/>
    <property type="project" value="TreeGrafter"/>
</dbReference>
<organism evidence="8 9">
    <name type="scientific">Sedimentitalea nanhaiensis</name>
    <dbReference type="NCBI Taxonomy" id="999627"/>
    <lineage>
        <taxon>Bacteria</taxon>
        <taxon>Pseudomonadati</taxon>
        <taxon>Pseudomonadota</taxon>
        <taxon>Alphaproteobacteria</taxon>
        <taxon>Rhodobacterales</taxon>
        <taxon>Paracoccaceae</taxon>
        <taxon>Sedimentitalea</taxon>
    </lineage>
</organism>
<dbReference type="SUPFAM" id="SSF111369">
    <property type="entry name" value="HlyD-like secretion proteins"/>
    <property type="match status" value="1"/>
</dbReference>
<dbReference type="InterPro" id="IPR058627">
    <property type="entry name" value="MdtA-like_C"/>
</dbReference>
<protein>
    <submittedName>
        <fullName evidence="8">Membrane fusion protein, multidrug efflux system</fullName>
    </submittedName>
</protein>
<dbReference type="InterPro" id="IPR058626">
    <property type="entry name" value="MdtA-like_b-barrel"/>
</dbReference>
<dbReference type="GO" id="GO:0030313">
    <property type="term" value="C:cell envelope"/>
    <property type="evidence" value="ECO:0007669"/>
    <property type="project" value="UniProtKB-SubCell"/>
</dbReference>
<evidence type="ECO:0000313" key="9">
    <source>
        <dbReference type="Proteomes" id="UP000182466"/>
    </source>
</evidence>
<dbReference type="eggNOG" id="COG0845">
    <property type="taxonomic scope" value="Bacteria"/>
</dbReference>
<evidence type="ECO:0000313" key="8">
    <source>
        <dbReference type="EMBL" id="SFT57224.1"/>
    </source>
</evidence>
<evidence type="ECO:0000259" key="5">
    <source>
        <dbReference type="Pfam" id="PF25917"/>
    </source>
</evidence>
<comment type="similarity">
    <text evidence="2">Belongs to the membrane fusion protein (MFP) (TC 8.A.1) family.</text>
</comment>
<dbReference type="Gene3D" id="2.40.420.20">
    <property type="match status" value="1"/>
</dbReference>
<comment type="subcellular location">
    <subcellularLocation>
        <location evidence="1">Cell envelope</location>
    </subcellularLocation>
</comment>
<dbReference type="InterPro" id="IPR058624">
    <property type="entry name" value="MdtA-like_HH"/>
</dbReference>
<dbReference type="InterPro" id="IPR058625">
    <property type="entry name" value="MdtA-like_BSH"/>
</dbReference>
<dbReference type="Pfam" id="PF25917">
    <property type="entry name" value="BSH_RND"/>
    <property type="match status" value="1"/>
</dbReference>
<proteinExistence type="inferred from homology"/>
<dbReference type="EMBL" id="FPAW01000003">
    <property type="protein sequence ID" value="SFT57224.1"/>
    <property type="molecule type" value="Genomic_DNA"/>
</dbReference>
<dbReference type="Proteomes" id="UP000182466">
    <property type="component" value="Unassembled WGS sequence"/>
</dbReference>
<evidence type="ECO:0000256" key="2">
    <source>
        <dbReference type="ARBA" id="ARBA00009477"/>
    </source>
</evidence>
<dbReference type="RefSeq" id="WP_051372418.1">
    <property type="nucleotide sequence ID" value="NZ_FPAW01000003.1"/>
</dbReference>
<keyword evidence="3" id="KW-0732">Signal</keyword>
<evidence type="ECO:0000256" key="3">
    <source>
        <dbReference type="SAM" id="SignalP"/>
    </source>
</evidence>
<feature type="domain" description="Multidrug resistance protein MdtA-like barrel-sandwich hybrid" evidence="5">
    <location>
        <begin position="61"/>
        <end position="196"/>
    </location>
</feature>
<feature type="chain" id="PRO_5010176752" evidence="3">
    <location>
        <begin position="28"/>
        <end position="380"/>
    </location>
</feature>
<dbReference type="NCBIfam" id="TIGR01730">
    <property type="entry name" value="RND_mfp"/>
    <property type="match status" value="1"/>
</dbReference>
<dbReference type="GO" id="GO:0022857">
    <property type="term" value="F:transmembrane transporter activity"/>
    <property type="evidence" value="ECO:0007669"/>
    <property type="project" value="InterPro"/>
</dbReference>
<feature type="domain" description="Multidrug resistance protein MdtA-like alpha-helical hairpin" evidence="4">
    <location>
        <begin position="101"/>
        <end position="170"/>
    </location>
</feature>
<dbReference type="Gene3D" id="2.40.50.100">
    <property type="match status" value="1"/>
</dbReference>
<dbReference type="Pfam" id="PF25876">
    <property type="entry name" value="HH_MFP_RND"/>
    <property type="match status" value="1"/>
</dbReference>
<feature type="signal peptide" evidence="3">
    <location>
        <begin position="1"/>
        <end position="27"/>
    </location>
</feature>
<feature type="domain" description="Multidrug resistance protein MdtA-like beta-barrel" evidence="6">
    <location>
        <begin position="206"/>
        <end position="296"/>
    </location>
</feature>
<reference evidence="8 9" key="1">
    <citation type="submission" date="2016-10" db="EMBL/GenBank/DDBJ databases">
        <authorList>
            <person name="de Groot N.N."/>
        </authorList>
    </citation>
    <scope>NUCLEOTIDE SEQUENCE [LARGE SCALE GENOMIC DNA]</scope>
    <source>
        <strain evidence="8 9">CGMCC 1.10959</strain>
    </source>
</reference>
<sequence length="380" mass="40629">MSFFHKARSCCAGIGLAAGLICGPVAAQQDAPPPKVSIAAAYSEEITDEALMIGKGEAIDQVDIVARVSGFVEEILVADGAEVAKGDLLFRIESDNYQATLEARQADLGQAEASLELAKIELSRKSELLTRGAAPESERDIARANELSAEASVKSAKAAIRQAELELSYTEVHAPFSGRIGQTPVSVGELVGPNTPALVSLVRQTPINVRFSLSEKQLSDVLETLDTTVAELEARENSPQVYVTLPNGTQLEEPGRIVFLDNRISPTTGTIAVLAEFANSRKLILDGAFLQVRIKALEPTLTLLVPQAALQRDQRGDFVLVVNARQMVEQRYVQTGKPVGTAIVITEGLQEGEGVIVEGLQRVRPGVQVDAILTGQQEGQ</sequence>
<evidence type="ECO:0000259" key="4">
    <source>
        <dbReference type="Pfam" id="PF25876"/>
    </source>
</evidence>
<evidence type="ECO:0000259" key="7">
    <source>
        <dbReference type="Pfam" id="PF25967"/>
    </source>
</evidence>
<evidence type="ECO:0000259" key="6">
    <source>
        <dbReference type="Pfam" id="PF25944"/>
    </source>
</evidence>
<feature type="domain" description="Multidrug resistance protein MdtA-like C-terminal permuted SH3" evidence="7">
    <location>
        <begin position="303"/>
        <end position="362"/>
    </location>
</feature>
<dbReference type="OrthoDB" id="7811737at2"/>
<dbReference type="PANTHER" id="PTHR30158">
    <property type="entry name" value="ACRA/E-RELATED COMPONENT OF DRUG EFFLUX TRANSPORTER"/>
    <property type="match status" value="1"/>
</dbReference>
<dbReference type="AlphaFoldDB" id="A0A1I6Z3I5"/>
<dbReference type="FunFam" id="2.40.420.20:FF:000001">
    <property type="entry name" value="Efflux RND transporter periplasmic adaptor subunit"/>
    <property type="match status" value="1"/>
</dbReference>
<dbReference type="InterPro" id="IPR006143">
    <property type="entry name" value="RND_pump_MFP"/>
</dbReference>
<name>A0A1I6Z3I5_9RHOB</name>
<dbReference type="Gene3D" id="1.10.287.470">
    <property type="entry name" value="Helix hairpin bin"/>
    <property type="match status" value="1"/>
</dbReference>
<evidence type="ECO:0000256" key="1">
    <source>
        <dbReference type="ARBA" id="ARBA00004196"/>
    </source>
</evidence>
<accession>A0A1I6Z3I5</accession>
<gene>
    <name evidence="8" type="ORF">SAMN05216236_103202</name>
</gene>
<dbReference type="GO" id="GO:0005886">
    <property type="term" value="C:plasma membrane"/>
    <property type="evidence" value="ECO:0007669"/>
    <property type="project" value="TreeGrafter"/>
</dbReference>
<dbReference type="Pfam" id="PF25967">
    <property type="entry name" value="RND-MFP_C"/>
    <property type="match status" value="1"/>
</dbReference>